<keyword evidence="12" id="KW-1185">Reference proteome</keyword>
<keyword evidence="9 10" id="KW-0704">Schiff base</keyword>
<evidence type="ECO:0000256" key="8">
    <source>
        <dbReference type="ARBA" id="ARBA00023126"/>
    </source>
</evidence>
<dbReference type="Proteomes" id="UP001164803">
    <property type="component" value="Chromosome"/>
</dbReference>
<dbReference type="EMBL" id="CP104064">
    <property type="protein sequence ID" value="WAH38865.1"/>
    <property type="molecule type" value="Genomic_DNA"/>
</dbReference>
<dbReference type="PANTHER" id="PTHR10683">
    <property type="entry name" value="TRANSALDOLASE"/>
    <property type="match status" value="1"/>
</dbReference>
<dbReference type="PIRSF" id="PIRSF036915">
    <property type="entry name" value="Trnald_Bac_Plnt"/>
    <property type="match status" value="1"/>
</dbReference>
<organism evidence="11 12">
    <name type="scientific">Alicyclobacillus dauci</name>
    <dbReference type="NCBI Taxonomy" id="1475485"/>
    <lineage>
        <taxon>Bacteria</taxon>
        <taxon>Bacillati</taxon>
        <taxon>Bacillota</taxon>
        <taxon>Bacilli</taxon>
        <taxon>Bacillales</taxon>
        <taxon>Alicyclobacillaceae</taxon>
        <taxon>Alicyclobacillus</taxon>
    </lineage>
</organism>
<evidence type="ECO:0000256" key="4">
    <source>
        <dbReference type="ARBA" id="ARBA00008426"/>
    </source>
</evidence>
<dbReference type="NCBIfam" id="TIGR00876">
    <property type="entry name" value="tal_mycobact"/>
    <property type="match status" value="1"/>
</dbReference>
<evidence type="ECO:0000256" key="3">
    <source>
        <dbReference type="ARBA" id="ARBA00004857"/>
    </source>
</evidence>
<name>A0ABY6Z7J7_9BACL</name>
<reference evidence="11" key="1">
    <citation type="submission" date="2022-08" db="EMBL/GenBank/DDBJ databases">
        <title>Alicyclobacillus dauci DSM2870, complete genome.</title>
        <authorList>
            <person name="Wang Q."/>
            <person name="Cai R."/>
            <person name="Wang Z."/>
        </authorList>
    </citation>
    <scope>NUCLEOTIDE SEQUENCE</scope>
    <source>
        <strain evidence="11">DSM 28700</strain>
    </source>
</reference>
<dbReference type="InterPro" id="IPR004732">
    <property type="entry name" value="Transaldolase_2"/>
</dbReference>
<dbReference type="SUPFAM" id="SSF51569">
    <property type="entry name" value="Aldolase"/>
    <property type="match status" value="1"/>
</dbReference>
<comment type="pathway">
    <text evidence="3 10">Carbohydrate degradation; pentose phosphate pathway; D-glyceraldehyde 3-phosphate and beta-D-fructose 6-phosphate from D-ribose 5-phosphate and D-xylulose 5-phosphate (non-oxidative stage): step 2/3.</text>
</comment>
<dbReference type="InterPro" id="IPR013785">
    <property type="entry name" value="Aldolase_TIM"/>
</dbReference>
<evidence type="ECO:0000256" key="10">
    <source>
        <dbReference type="HAMAP-Rule" id="MF_00493"/>
    </source>
</evidence>
<proteinExistence type="inferred from homology"/>
<evidence type="ECO:0000313" key="11">
    <source>
        <dbReference type="EMBL" id="WAH38865.1"/>
    </source>
</evidence>
<sequence>MINVSSIRELTASGQSIWYDYVEREFVNDGELTAIVNQGVSGLTSNPTIFEQAICNSKAYDRDIQSLLSENLSAQQVYDRLSTDDIRNVAKILLSVYERTNGKDGYVSIEVSPHVSNDAEVTVAEGIRLSKVISSPNLMIKVPATPEGYEAITKLLAHGISVNVTLIFGMSQYRQVVEAYLNGVEQAIDKGIDVTKIASVASFFVSRVDTLVDNWLDENNAGSELKGKIGIANSMMAYRYFQEQFNSERFQSLAQKGVQVQRLLWASTSTKNPNYDSLLYVKELALPETVNTVAPKTFKEMLHTEFNLTEPQDIAVYEGLIRALEQVGLSIDFVAEELLRQGLVGFTQSYDRLLKEVDNKLALLSGEK</sequence>
<comment type="similarity">
    <text evidence="4 10">Belongs to the transaldolase family. Type 2 subfamily.</text>
</comment>
<evidence type="ECO:0000256" key="1">
    <source>
        <dbReference type="ARBA" id="ARBA00003518"/>
    </source>
</evidence>
<evidence type="ECO:0000256" key="6">
    <source>
        <dbReference type="ARBA" id="ARBA00022490"/>
    </source>
</evidence>
<comment type="catalytic activity">
    <reaction evidence="10">
        <text>D-sedoheptulose 7-phosphate + D-glyceraldehyde 3-phosphate = D-erythrose 4-phosphate + beta-D-fructose 6-phosphate</text>
        <dbReference type="Rhea" id="RHEA:17053"/>
        <dbReference type="ChEBI" id="CHEBI:16897"/>
        <dbReference type="ChEBI" id="CHEBI:57483"/>
        <dbReference type="ChEBI" id="CHEBI:57634"/>
        <dbReference type="ChEBI" id="CHEBI:59776"/>
        <dbReference type="EC" id="2.2.1.2"/>
    </reaction>
</comment>
<comment type="subcellular location">
    <subcellularLocation>
        <location evidence="2 10">Cytoplasm</location>
    </subcellularLocation>
</comment>
<dbReference type="EC" id="2.2.1.2" evidence="5 10"/>
<evidence type="ECO:0000256" key="9">
    <source>
        <dbReference type="ARBA" id="ARBA00023270"/>
    </source>
</evidence>
<evidence type="ECO:0000256" key="2">
    <source>
        <dbReference type="ARBA" id="ARBA00004496"/>
    </source>
</evidence>
<dbReference type="CDD" id="cd00955">
    <property type="entry name" value="Transaldolase_like"/>
    <property type="match status" value="1"/>
</dbReference>
<dbReference type="Pfam" id="PF00923">
    <property type="entry name" value="TAL_FSA"/>
    <property type="match status" value="1"/>
</dbReference>
<comment type="function">
    <text evidence="1 10">Transaldolase is important for the balance of metabolites in the pentose-phosphate pathway.</text>
</comment>
<accession>A0ABY6Z7J7</accession>
<feature type="active site" description="Schiff-base intermediate with substrate" evidence="10">
    <location>
        <position position="141"/>
    </location>
</feature>
<evidence type="ECO:0000313" key="12">
    <source>
        <dbReference type="Proteomes" id="UP001164803"/>
    </source>
</evidence>
<protein>
    <recommendedName>
        <fullName evidence="5 10">Transaldolase</fullName>
        <ecNumber evidence="5 10">2.2.1.2</ecNumber>
    </recommendedName>
</protein>
<keyword evidence="8 10" id="KW-0570">Pentose shunt</keyword>
<dbReference type="PANTHER" id="PTHR10683:SF31">
    <property type="entry name" value="TRANSALDOLASE"/>
    <property type="match status" value="1"/>
</dbReference>
<dbReference type="Gene3D" id="3.20.20.70">
    <property type="entry name" value="Aldolase class I"/>
    <property type="match status" value="1"/>
</dbReference>
<keyword evidence="7 10" id="KW-0808">Transferase</keyword>
<dbReference type="HAMAP" id="MF_00493">
    <property type="entry name" value="Transaldolase_2"/>
    <property type="match status" value="1"/>
</dbReference>
<dbReference type="GO" id="GO:0004801">
    <property type="term" value="F:transaldolase activity"/>
    <property type="evidence" value="ECO:0007669"/>
    <property type="project" value="UniProtKB-EC"/>
</dbReference>
<gene>
    <name evidence="10 11" type="primary">tal</name>
    <name evidence="11" type="ORF">NZD86_10485</name>
</gene>
<dbReference type="InterPro" id="IPR001585">
    <property type="entry name" value="TAL/FSA"/>
</dbReference>
<evidence type="ECO:0000256" key="7">
    <source>
        <dbReference type="ARBA" id="ARBA00022679"/>
    </source>
</evidence>
<dbReference type="NCBIfam" id="NF002881">
    <property type="entry name" value="PRK03343.1"/>
    <property type="match status" value="1"/>
</dbReference>
<keyword evidence="6 10" id="KW-0963">Cytoplasm</keyword>
<dbReference type="RefSeq" id="WP_268046463.1">
    <property type="nucleotide sequence ID" value="NZ_CP104064.1"/>
</dbReference>
<evidence type="ECO:0000256" key="5">
    <source>
        <dbReference type="ARBA" id="ARBA00013151"/>
    </source>
</evidence>